<dbReference type="InterPro" id="IPR009057">
    <property type="entry name" value="Homeodomain-like_sf"/>
</dbReference>
<organism evidence="6 7">
    <name type="scientific">Parafannyhessea umbonata</name>
    <dbReference type="NCBI Taxonomy" id="604330"/>
    <lineage>
        <taxon>Bacteria</taxon>
        <taxon>Bacillati</taxon>
        <taxon>Actinomycetota</taxon>
        <taxon>Coriobacteriia</taxon>
        <taxon>Coriobacteriales</taxon>
        <taxon>Atopobiaceae</taxon>
        <taxon>Parafannyhessea</taxon>
    </lineage>
</organism>
<dbReference type="PROSITE" id="PS01081">
    <property type="entry name" value="HTH_TETR_1"/>
    <property type="match status" value="1"/>
</dbReference>
<dbReference type="Gene3D" id="1.10.357.10">
    <property type="entry name" value="Tetracycline Repressor, domain 2"/>
    <property type="match status" value="1"/>
</dbReference>
<evidence type="ECO:0000256" key="3">
    <source>
        <dbReference type="ARBA" id="ARBA00023163"/>
    </source>
</evidence>
<dbReference type="Proteomes" id="UP000434342">
    <property type="component" value="Unassembled WGS sequence"/>
</dbReference>
<name>A0A6N7X9J1_9ACTN</name>
<proteinExistence type="predicted"/>
<dbReference type="AlphaFoldDB" id="A0A6N7X9J1"/>
<protein>
    <submittedName>
        <fullName evidence="6">TetR/AcrR family transcriptional regulator</fullName>
    </submittedName>
</protein>
<reference evidence="6 7" key="1">
    <citation type="submission" date="2019-08" db="EMBL/GenBank/DDBJ databases">
        <title>In-depth cultivation of the pig gut microbiome towards novel bacterial diversity and tailored functional studies.</title>
        <authorList>
            <person name="Wylensek D."/>
            <person name="Hitch T.C.A."/>
            <person name="Clavel T."/>
        </authorList>
    </citation>
    <scope>NUCLEOTIDE SEQUENCE [LARGE SCALE GENOMIC DNA]</scope>
    <source>
        <strain evidence="6 7">WB01_CNA04</strain>
    </source>
</reference>
<evidence type="ECO:0000256" key="4">
    <source>
        <dbReference type="PROSITE-ProRule" id="PRU00335"/>
    </source>
</evidence>
<keyword evidence="2 4" id="KW-0238">DNA-binding</keyword>
<evidence type="ECO:0000313" key="7">
    <source>
        <dbReference type="Proteomes" id="UP000434342"/>
    </source>
</evidence>
<dbReference type="RefSeq" id="WP_154540648.1">
    <property type="nucleotide sequence ID" value="NZ_VUND01000002.1"/>
</dbReference>
<accession>A0A6N7X9J1</accession>
<dbReference type="PANTHER" id="PTHR30055:SF234">
    <property type="entry name" value="HTH-TYPE TRANSCRIPTIONAL REGULATOR BETI"/>
    <property type="match status" value="1"/>
</dbReference>
<dbReference type="Pfam" id="PF00440">
    <property type="entry name" value="TetR_N"/>
    <property type="match status" value="1"/>
</dbReference>
<evidence type="ECO:0000259" key="5">
    <source>
        <dbReference type="PROSITE" id="PS50977"/>
    </source>
</evidence>
<dbReference type="PRINTS" id="PR00455">
    <property type="entry name" value="HTHTETR"/>
</dbReference>
<sequence length="187" mass="20227">MKPQATSREAILAECRAIVRHQGLSGISVRTVAAAAGVATGTLYHYFPDKRALLLAVVADVWRDVFSLDAAPRDRTDFCQYVDDLYRGARNRLAAYPGFAQGHGLELVALTGQEDEGRARMQAFLDGVGSQLQEALRRDPSVRPDALAGDLNPQSLARFVTRNALAGLVLGQSTCDDLLAVLRAALY</sequence>
<dbReference type="InterPro" id="IPR001647">
    <property type="entry name" value="HTH_TetR"/>
</dbReference>
<dbReference type="PANTHER" id="PTHR30055">
    <property type="entry name" value="HTH-TYPE TRANSCRIPTIONAL REGULATOR RUTR"/>
    <property type="match status" value="1"/>
</dbReference>
<dbReference type="InterPro" id="IPR023772">
    <property type="entry name" value="DNA-bd_HTH_TetR-type_CS"/>
</dbReference>
<dbReference type="EMBL" id="VUND01000002">
    <property type="protein sequence ID" value="MST60253.1"/>
    <property type="molecule type" value="Genomic_DNA"/>
</dbReference>
<dbReference type="GO" id="GO:0003700">
    <property type="term" value="F:DNA-binding transcription factor activity"/>
    <property type="evidence" value="ECO:0007669"/>
    <property type="project" value="TreeGrafter"/>
</dbReference>
<feature type="DNA-binding region" description="H-T-H motif" evidence="4">
    <location>
        <begin position="28"/>
        <end position="47"/>
    </location>
</feature>
<keyword evidence="1" id="KW-0805">Transcription regulation</keyword>
<dbReference type="GO" id="GO:0000976">
    <property type="term" value="F:transcription cis-regulatory region binding"/>
    <property type="evidence" value="ECO:0007669"/>
    <property type="project" value="TreeGrafter"/>
</dbReference>
<dbReference type="InterPro" id="IPR050109">
    <property type="entry name" value="HTH-type_TetR-like_transc_reg"/>
</dbReference>
<dbReference type="SUPFAM" id="SSF46689">
    <property type="entry name" value="Homeodomain-like"/>
    <property type="match status" value="1"/>
</dbReference>
<comment type="caution">
    <text evidence="6">The sequence shown here is derived from an EMBL/GenBank/DDBJ whole genome shotgun (WGS) entry which is preliminary data.</text>
</comment>
<feature type="domain" description="HTH tetR-type" evidence="5">
    <location>
        <begin position="5"/>
        <end position="65"/>
    </location>
</feature>
<gene>
    <name evidence="6" type="ORF">FYJ69_04910</name>
</gene>
<evidence type="ECO:0000256" key="1">
    <source>
        <dbReference type="ARBA" id="ARBA00023015"/>
    </source>
</evidence>
<evidence type="ECO:0000313" key="6">
    <source>
        <dbReference type="EMBL" id="MST60253.1"/>
    </source>
</evidence>
<evidence type="ECO:0000256" key="2">
    <source>
        <dbReference type="ARBA" id="ARBA00023125"/>
    </source>
</evidence>
<keyword evidence="3" id="KW-0804">Transcription</keyword>
<dbReference type="PROSITE" id="PS50977">
    <property type="entry name" value="HTH_TETR_2"/>
    <property type="match status" value="1"/>
</dbReference>